<dbReference type="EMBL" id="CAJVPQ010008017">
    <property type="protein sequence ID" value="CAG8702852.1"/>
    <property type="molecule type" value="Genomic_DNA"/>
</dbReference>
<dbReference type="OrthoDB" id="2409700at2759"/>
<reference evidence="2" key="1">
    <citation type="submission" date="2021-06" db="EMBL/GenBank/DDBJ databases">
        <authorList>
            <person name="Kallberg Y."/>
            <person name="Tangrot J."/>
            <person name="Rosling A."/>
        </authorList>
    </citation>
    <scope>NUCLEOTIDE SEQUENCE</scope>
    <source>
        <strain evidence="2">UK204</strain>
    </source>
</reference>
<name>A0A9N9HSB0_9GLOM</name>
<gene>
    <name evidence="2" type="ORF">FCALED_LOCUS13564</name>
</gene>
<proteinExistence type="predicted"/>
<sequence>SVETNNSLEEAKSQATNTTESKRKRVSCHMNAKIKTRENEELSLIDDDTTESKRKRVPCCMNAKKKTRENDDDDDNSLENTYDQRSSVSNMTNITSSLTRSYSFESTNNQLSIASNTTNITTSSLIDPFKNNLEVYLYLVDKFNVLPERNASNAFKMPFFRTRVINKQIIDALIRSLFPNIQNTRASDRAALQTWVFGCYRNYNASMRCELRKLSKQPTMQQITEYITESNWIAFLKHHMNVVNEQKTFKDQPENIIKFNNFIRSAFNLFVQENLLDKDVIDAVKDLNYITVDIEIFTADGKDSLQQLDIRSLLKLD</sequence>
<protein>
    <submittedName>
        <fullName evidence="2">13506_t:CDS:1</fullName>
    </submittedName>
</protein>
<feature type="compositionally biased region" description="Polar residues" evidence="1">
    <location>
        <begin position="1"/>
        <end position="19"/>
    </location>
</feature>
<evidence type="ECO:0000313" key="2">
    <source>
        <dbReference type="EMBL" id="CAG8702852.1"/>
    </source>
</evidence>
<organism evidence="2 3">
    <name type="scientific">Funneliformis caledonium</name>
    <dbReference type="NCBI Taxonomy" id="1117310"/>
    <lineage>
        <taxon>Eukaryota</taxon>
        <taxon>Fungi</taxon>
        <taxon>Fungi incertae sedis</taxon>
        <taxon>Mucoromycota</taxon>
        <taxon>Glomeromycotina</taxon>
        <taxon>Glomeromycetes</taxon>
        <taxon>Glomerales</taxon>
        <taxon>Glomeraceae</taxon>
        <taxon>Funneliformis</taxon>
    </lineage>
</organism>
<feature type="non-terminal residue" evidence="2">
    <location>
        <position position="1"/>
    </location>
</feature>
<accession>A0A9N9HSB0</accession>
<evidence type="ECO:0000313" key="3">
    <source>
        <dbReference type="Proteomes" id="UP000789570"/>
    </source>
</evidence>
<evidence type="ECO:0000256" key="1">
    <source>
        <dbReference type="SAM" id="MobiDB-lite"/>
    </source>
</evidence>
<dbReference type="Proteomes" id="UP000789570">
    <property type="component" value="Unassembled WGS sequence"/>
</dbReference>
<comment type="caution">
    <text evidence="2">The sequence shown here is derived from an EMBL/GenBank/DDBJ whole genome shotgun (WGS) entry which is preliminary data.</text>
</comment>
<feature type="region of interest" description="Disordered" evidence="1">
    <location>
        <begin position="59"/>
        <end position="86"/>
    </location>
</feature>
<feature type="region of interest" description="Disordered" evidence="1">
    <location>
        <begin position="1"/>
        <end position="41"/>
    </location>
</feature>
<keyword evidence="3" id="KW-1185">Reference proteome</keyword>
<dbReference type="AlphaFoldDB" id="A0A9N9HSB0"/>